<sequence>MSASTNTTDSNDAVLASFQRAVTMILASKPASNEEERERQRSFVRRTVQAFVEGEDGLRADEIWGLEDLHNRFDLTGILAIQQHDIFDEHNTSDPMDLDAISSATSDTDWITTEDESASSEEEVASPPPEIREAVASPSASKAAPASAQLNVAPPLAGIIARQAVTSDTVLHCDICDWGCRKPGDFARHMRDGPGRAGFRVVRSVAGEATWHGADGQGNVYQGRIGSHVGRLSNNSRASCTFGRRRGQSGGGAQ</sequence>
<accession>A0AAN6DVL2</accession>
<evidence type="ECO:0000313" key="2">
    <source>
        <dbReference type="EMBL" id="KAI1612062.1"/>
    </source>
</evidence>
<gene>
    <name evidence="2" type="ORF">EDD36DRAFT_419917</name>
</gene>
<feature type="compositionally biased region" description="Acidic residues" evidence="1">
    <location>
        <begin position="112"/>
        <end position="124"/>
    </location>
</feature>
<feature type="region of interest" description="Disordered" evidence="1">
    <location>
        <begin position="111"/>
        <end position="140"/>
    </location>
</feature>
<dbReference type="EMBL" id="MU404355">
    <property type="protein sequence ID" value="KAI1612062.1"/>
    <property type="molecule type" value="Genomic_DNA"/>
</dbReference>
<organism evidence="2 3">
    <name type="scientific">Exophiala viscosa</name>
    <dbReference type="NCBI Taxonomy" id="2486360"/>
    <lineage>
        <taxon>Eukaryota</taxon>
        <taxon>Fungi</taxon>
        <taxon>Dikarya</taxon>
        <taxon>Ascomycota</taxon>
        <taxon>Pezizomycotina</taxon>
        <taxon>Eurotiomycetes</taxon>
        <taxon>Chaetothyriomycetidae</taxon>
        <taxon>Chaetothyriales</taxon>
        <taxon>Herpotrichiellaceae</taxon>
        <taxon>Exophiala</taxon>
    </lineage>
</organism>
<keyword evidence="3" id="KW-1185">Reference proteome</keyword>
<reference evidence="2" key="1">
    <citation type="journal article" date="2022" name="bioRxiv">
        <title>Deciphering the potential niche of two novel black yeast fungi from a biological soil crust based on their genomes, phenotypes, and melanin regulation.</title>
        <authorList>
            <consortium name="DOE Joint Genome Institute"/>
            <person name="Carr E.C."/>
            <person name="Barton Q."/>
            <person name="Grambo S."/>
            <person name="Sullivan M."/>
            <person name="Renfro C.M."/>
            <person name="Kuo A."/>
            <person name="Pangilinan J."/>
            <person name="Lipzen A."/>
            <person name="Keymanesh K."/>
            <person name="Savage E."/>
            <person name="Barry K."/>
            <person name="Grigoriev I.V."/>
            <person name="Riekhof W.R."/>
            <person name="Harris S.S."/>
        </authorList>
    </citation>
    <scope>NUCLEOTIDE SEQUENCE</scope>
    <source>
        <strain evidence="2">JF 03-4F</strain>
    </source>
</reference>
<dbReference type="AlphaFoldDB" id="A0AAN6DVL2"/>
<protein>
    <submittedName>
        <fullName evidence="2">Uncharacterized protein</fullName>
    </submittedName>
</protein>
<dbReference type="Proteomes" id="UP001203852">
    <property type="component" value="Unassembled WGS sequence"/>
</dbReference>
<comment type="caution">
    <text evidence="2">The sequence shown here is derived from an EMBL/GenBank/DDBJ whole genome shotgun (WGS) entry which is preliminary data.</text>
</comment>
<evidence type="ECO:0000313" key="3">
    <source>
        <dbReference type="Proteomes" id="UP001203852"/>
    </source>
</evidence>
<name>A0AAN6DVL2_9EURO</name>
<proteinExistence type="predicted"/>
<evidence type="ECO:0000256" key="1">
    <source>
        <dbReference type="SAM" id="MobiDB-lite"/>
    </source>
</evidence>